<sequence>MKAFKCDRCGQYYAMERRIPVIPIKEDDFTWLVQLKVKRPGSIRYSYGFTADICPACLRELFSKALATDFEKKEV</sequence>
<comment type="caution">
    <text evidence="1">The sequence shown here is derived from an EMBL/GenBank/DDBJ whole genome shotgun (WGS) entry which is preliminary data.</text>
</comment>
<dbReference type="AlphaFoldDB" id="X1RRH7"/>
<reference evidence="1" key="1">
    <citation type="journal article" date="2014" name="Front. Microbiol.">
        <title>High frequency of phylogenetically diverse reductive dehalogenase-homologous genes in deep subseafloor sedimentary metagenomes.</title>
        <authorList>
            <person name="Kawai M."/>
            <person name="Futagami T."/>
            <person name="Toyoda A."/>
            <person name="Takaki Y."/>
            <person name="Nishi S."/>
            <person name="Hori S."/>
            <person name="Arai W."/>
            <person name="Tsubouchi T."/>
            <person name="Morono Y."/>
            <person name="Uchiyama I."/>
            <person name="Ito T."/>
            <person name="Fujiyama A."/>
            <person name="Inagaki F."/>
            <person name="Takami H."/>
        </authorList>
    </citation>
    <scope>NUCLEOTIDE SEQUENCE</scope>
    <source>
        <strain evidence="1">Expedition CK06-06</strain>
    </source>
</reference>
<organism evidence="1">
    <name type="scientific">marine sediment metagenome</name>
    <dbReference type="NCBI Taxonomy" id="412755"/>
    <lineage>
        <taxon>unclassified sequences</taxon>
        <taxon>metagenomes</taxon>
        <taxon>ecological metagenomes</taxon>
    </lineage>
</organism>
<protein>
    <submittedName>
        <fullName evidence="1">Uncharacterized protein</fullName>
    </submittedName>
</protein>
<dbReference type="EMBL" id="BARW01004705">
    <property type="protein sequence ID" value="GAI65810.1"/>
    <property type="molecule type" value="Genomic_DNA"/>
</dbReference>
<evidence type="ECO:0000313" key="1">
    <source>
        <dbReference type="EMBL" id="GAI65810.1"/>
    </source>
</evidence>
<accession>X1RRH7</accession>
<gene>
    <name evidence="1" type="ORF">S12H4_10804</name>
</gene>
<name>X1RRH7_9ZZZZ</name>
<proteinExistence type="predicted"/>